<protein>
    <submittedName>
        <fullName evidence="1">Uncharacterized protein</fullName>
    </submittedName>
</protein>
<dbReference type="Proteomes" id="UP001491088">
    <property type="component" value="Chromosome"/>
</dbReference>
<dbReference type="RefSeq" id="WP_340933404.1">
    <property type="nucleotide sequence ID" value="NZ_CP150496.1"/>
</dbReference>
<accession>A0ABZ2TV78</accession>
<evidence type="ECO:0000313" key="1">
    <source>
        <dbReference type="EMBL" id="WYW55759.1"/>
    </source>
</evidence>
<evidence type="ECO:0000313" key="2">
    <source>
        <dbReference type="Proteomes" id="UP001491088"/>
    </source>
</evidence>
<reference evidence="1 2" key="1">
    <citation type="submission" date="2024-03" db="EMBL/GenBank/DDBJ databases">
        <authorList>
            <person name="Cao K."/>
        </authorList>
    </citation>
    <scope>NUCLEOTIDE SEQUENCE [LARGE SCALE GENOMIC DNA]</scope>
    <source>
        <strain evidence="1 2">MCCC 1K00696</strain>
    </source>
</reference>
<keyword evidence="2" id="KW-1185">Reference proteome</keyword>
<organism evidence="1 2">
    <name type="scientific">Polaribacter marinaquae</name>
    <dbReference type="NCBI Taxonomy" id="1642819"/>
    <lineage>
        <taxon>Bacteria</taxon>
        <taxon>Pseudomonadati</taxon>
        <taxon>Bacteroidota</taxon>
        <taxon>Flavobacteriia</taxon>
        <taxon>Flavobacteriales</taxon>
        <taxon>Flavobacteriaceae</taxon>
    </lineage>
</organism>
<dbReference type="EMBL" id="CP150496">
    <property type="protein sequence ID" value="WYW55759.1"/>
    <property type="molecule type" value="Genomic_DNA"/>
</dbReference>
<name>A0ABZ2TV78_9FLAO</name>
<proteinExistence type="predicted"/>
<gene>
    <name evidence="1" type="ORF">WG950_00590</name>
</gene>
<sequence length="102" mass="11431">MKLSIVKNSITYLLLALFLSMKMAGIHSLSHSDESDDVIYCAICDSSIDHNLTPTLVPNSIDFDVSTTNFTLQKEEIVNYNFSLSKNKKLRKLLSRPPPSLV</sequence>